<reference evidence="3" key="2">
    <citation type="journal article" date="2021" name="PeerJ">
        <title>Extensive microbial diversity within the chicken gut microbiome revealed by metagenomics and culture.</title>
        <authorList>
            <person name="Gilroy R."/>
            <person name="Ravi A."/>
            <person name="Getino M."/>
            <person name="Pursley I."/>
            <person name="Horton D.L."/>
            <person name="Alikhan N.F."/>
            <person name="Baker D."/>
            <person name="Gharbi K."/>
            <person name="Hall N."/>
            <person name="Watson M."/>
            <person name="Adriaenssens E.M."/>
            <person name="Foster-Nyarko E."/>
            <person name="Jarju S."/>
            <person name="Secka A."/>
            <person name="Antonio M."/>
            <person name="Oren A."/>
            <person name="Chaudhuri R.R."/>
            <person name="La Ragione R."/>
            <person name="Hildebrand F."/>
            <person name="Pallen M.J."/>
        </authorList>
    </citation>
    <scope>NUCLEOTIDE SEQUENCE</scope>
    <source>
        <strain evidence="3">CHK195-26880</strain>
    </source>
</reference>
<feature type="transmembrane region" description="Helical" evidence="2">
    <location>
        <begin position="106"/>
        <end position="128"/>
    </location>
</feature>
<feature type="transmembrane region" description="Helical" evidence="2">
    <location>
        <begin position="173"/>
        <end position="191"/>
    </location>
</feature>
<feature type="compositionally biased region" description="Basic and acidic residues" evidence="1">
    <location>
        <begin position="223"/>
        <end position="234"/>
    </location>
</feature>
<accession>A0A9D1GCH8</accession>
<proteinExistence type="predicted"/>
<evidence type="ECO:0000256" key="2">
    <source>
        <dbReference type="SAM" id="Phobius"/>
    </source>
</evidence>
<comment type="caution">
    <text evidence="3">The sequence shown here is derived from an EMBL/GenBank/DDBJ whole genome shotgun (WGS) entry which is preliminary data.</text>
</comment>
<sequence>MDKSKEKDFFDSPSMITYILIGLLVVLIILSQSFAIRSHMEAGDIFRSIVNHNSIYLISLIYFILIRVKFGKKYFDYLNVIMFVFYLLTTFASLFTIFQSFGFDSILSLTFNVLFTLYFGYSFFTSTVIGKDLKLSDSPLAEINNGQYYYLLIGIIAISLIVSLVSVNSFEDVVVYLLEAIYQFMFVRYIYLYKEYVERKTTVNDKVKEDVLDKKEEAEEVMEDKTTLEIEKPKEVKRRGRPKKNKDEEASK</sequence>
<name>A0A9D1GCH8_9FIRM</name>
<dbReference type="Proteomes" id="UP000886833">
    <property type="component" value="Unassembled WGS sequence"/>
</dbReference>
<keyword evidence="2" id="KW-0812">Transmembrane</keyword>
<evidence type="ECO:0000313" key="3">
    <source>
        <dbReference type="EMBL" id="HIT37639.1"/>
    </source>
</evidence>
<organism evidence="3 4">
    <name type="scientific">Candidatus Onthousia faecipullorum</name>
    <dbReference type="NCBI Taxonomy" id="2840887"/>
    <lineage>
        <taxon>Bacteria</taxon>
        <taxon>Bacillati</taxon>
        <taxon>Bacillota</taxon>
        <taxon>Bacilli</taxon>
        <taxon>Candidatus Onthousia</taxon>
    </lineage>
</organism>
<dbReference type="EMBL" id="DVKQ01000054">
    <property type="protein sequence ID" value="HIT37639.1"/>
    <property type="molecule type" value="Genomic_DNA"/>
</dbReference>
<keyword evidence="2" id="KW-0472">Membrane</keyword>
<feature type="transmembrane region" description="Helical" evidence="2">
    <location>
        <begin position="77"/>
        <end position="100"/>
    </location>
</feature>
<gene>
    <name evidence="3" type="ORF">IAB59_04080</name>
</gene>
<protein>
    <submittedName>
        <fullName evidence="3">Uncharacterized protein</fullName>
    </submittedName>
</protein>
<feature type="transmembrane region" description="Helical" evidence="2">
    <location>
        <begin position="148"/>
        <end position="167"/>
    </location>
</feature>
<reference evidence="3" key="1">
    <citation type="submission" date="2020-10" db="EMBL/GenBank/DDBJ databases">
        <authorList>
            <person name="Gilroy R."/>
        </authorList>
    </citation>
    <scope>NUCLEOTIDE SEQUENCE</scope>
    <source>
        <strain evidence="3">CHK195-26880</strain>
    </source>
</reference>
<feature type="transmembrane region" description="Helical" evidence="2">
    <location>
        <begin position="45"/>
        <end position="65"/>
    </location>
</feature>
<dbReference type="AlphaFoldDB" id="A0A9D1GCH8"/>
<feature type="compositionally biased region" description="Basic residues" evidence="1">
    <location>
        <begin position="235"/>
        <end position="244"/>
    </location>
</feature>
<feature type="region of interest" description="Disordered" evidence="1">
    <location>
        <begin position="223"/>
        <end position="252"/>
    </location>
</feature>
<evidence type="ECO:0000256" key="1">
    <source>
        <dbReference type="SAM" id="MobiDB-lite"/>
    </source>
</evidence>
<keyword evidence="2" id="KW-1133">Transmembrane helix</keyword>
<evidence type="ECO:0000313" key="4">
    <source>
        <dbReference type="Proteomes" id="UP000886833"/>
    </source>
</evidence>